<feature type="transmembrane region" description="Helical" evidence="8">
    <location>
        <begin position="7"/>
        <end position="26"/>
    </location>
</feature>
<evidence type="ECO:0000256" key="5">
    <source>
        <dbReference type="ARBA" id="ARBA00022989"/>
    </source>
</evidence>
<evidence type="ECO:0000256" key="6">
    <source>
        <dbReference type="ARBA" id="ARBA00023136"/>
    </source>
</evidence>
<keyword evidence="5 8" id="KW-1133">Transmembrane helix</keyword>
<keyword evidence="6 8" id="KW-0472">Membrane</keyword>
<feature type="transmembrane region" description="Helical" evidence="8">
    <location>
        <begin position="46"/>
        <end position="67"/>
    </location>
</feature>
<reference evidence="9" key="1">
    <citation type="submission" date="2015-07" db="EMBL/GenBank/DDBJ databases">
        <title>Adaptation to a free-living lifestyle via gene acquisitions in the diplomonad Trepomonas sp. PC1.</title>
        <authorList>
            <person name="Xu F."/>
            <person name="Jerlstrom-Hultqvist J."/>
            <person name="Kolisko M."/>
            <person name="Simpson A.G.B."/>
            <person name="Roger A.J."/>
            <person name="Svard S.G."/>
            <person name="Andersson J.O."/>
        </authorList>
    </citation>
    <scope>NUCLEOTIDE SEQUENCE</scope>
    <source>
        <strain evidence="9">PC1</strain>
    </source>
</reference>
<evidence type="ECO:0000256" key="8">
    <source>
        <dbReference type="SAM" id="Phobius"/>
    </source>
</evidence>
<keyword evidence="4 8" id="KW-0812">Transmembrane</keyword>
<gene>
    <name evidence="9" type="ORF">TPC1_13080</name>
</gene>
<evidence type="ECO:0000256" key="2">
    <source>
        <dbReference type="ARBA" id="ARBA00008335"/>
    </source>
</evidence>
<dbReference type="AlphaFoldDB" id="A0A146KFA5"/>
<dbReference type="SUPFAM" id="SSF103473">
    <property type="entry name" value="MFS general substrate transporter"/>
    <property type="match status" value="1"/>
</dbReference>
<evidence type="ECO:0000256" key="4">
    <source>
        <dbReference type="ARBA" id="ARBA00022692"/>
    </source>
</evidence>
<comment type="subcellular location">
    <subcellularLocation>
        <location evidence="1">Lysosome membrane</location>
        <topology evidence="1">Multi-pass membrane protein</topology>
    </subcellularLocation>
</comment>
<proteinExistence type="inferred from homology"/>
<organism evidence="9">
    <name type="scientific">Trepomonas sp. PC1</name>
    <dbReference type="NCBI Taxonomy" id="1076344"/>
    <lineage>
        <taxon>Eukaryota</taxon>
        <taxon>Metamonada</taxon>
        <taxon>Diplomonadida</taxon>
        <taxon>Hexamitidae</taxon>
        <taxon>Hexamitinae</taxon>
        <taxon>Trepomonas</taxon>
    </lineage>
</organism>
<sequence>CRYISTQLFHMFIIAITVTPNLMYANSVNSLQAELDSTFNNPQLNYLSYMCSAIPNIVTLLIFSLIIDTFNMIVIYPCLQTINTIATALSIIAINIQSSALFIVARVIYGIAGEAALVCQVKTVTQVIHKDWLAVGLGFVYAGQVLGELLSVLCLPVVNATGSYILITCLQVLSILSTYLYGQMVRRKVNRRVNRNEIVVMYDPITEHLEESKIKKEMKNVLKQVKGLKSAYWAMATMKFFHTAGIK</sequence>
<feature type="non-terminal residue" evidence="9">
    <location>
        <position position="247"/>
    </location>
</feature>
<keyword evidence="3" id="KW-0813">Transport</keyword>
<feature type="transmembrane region" description="Helical" evidence="8">
    <location>
        <begin position="74"/>
        <end position="94"/>
    </location>
</feature>
<feature type="transmembrane region" description="Helical" evidence="8">
    <location>
        <begin position="133"/>
        <end position="158"/>
    </location>
</feature>
<keyword evidence="7" id="KW-0458">Lysosome</keyword>
<dbReference type="Gene3D" id="1.20.1250.20">
    <property type="entry name" value="MFS general substrate transporter like domains"/>
    <property type="match status" value="1"/>
</dbReference>
<accession>A0A146KFA5</accession>
<evidence type="ECO:0000256" key="7">
    <source>
        <dbReference type="ARBA" id="ARBA00023228"/>
    </source>
</evidence>
<dbReference type="PANTHER" id="PTHR23512">
    <property type="entry name" value="MAJOR FACILITATOR SUPERFAMILY DOMAIN-CONTAINING PROTEIN 1"/>
    <property type="match status" value="1"/>
</dbReference>
<dbReference type="InterPro" id="IPR036259">
    <property type="entry name" value="MFS_trans_sf"/>
</dbReference>
<feature type="transmembrane region" description="Helical" evidence="8">
    <location>
        <begin position="164"/>
        <end position="182"/>
    </location>
</feature>
<name>A0A146KFA5_9EUKA</name>
<dbReference type="GO" id="GO:0005765">
    <property type="term" value="C:lysosomal membrane"/>
    <property type="evidence" value="ECO:0007669"/>
    <property type="project" value="UniProtKB-SubCell"/>
</dbReference>
<feature type="non-terminal residue" evidence="9">
    <location>
        <position position="1"/>
    </location>
</feature>
<evidence type="ECO:0000256" key="3">
    <source>
        <dbReference type="ARBA" id="ARBA00022448"/>
    </source>
</evidence>
<protein>
    <submittedName>
        <fullName evidence="9">Major facilitator superfamily protein</fullName>
    </submittedName>
</protein>
<dbReference type="EMBL" id="GDID01002291">
    <property type="protein sequence ID" value="JAP94315.1"/>
    <property type="molecule type" value="Transcribed_RNA"/>
</dbReference>
<evidence type="ECO:0000256" key="1">
    <source>
        <dbReference type="ARBA" id="ARBA00004155"/>
    </source>
</evidence>
<evidence type="ECO:0000313" key="9">
    <source>
        <dbReference type="EMBL" id="JAP94315.1"/>
    </source>
</evidence>
<dbReference type="InterPro" id="IPR052187">
    <property type="entry name" value="MFSD1"/>
</dbReference>
<dbReference type="PANTHER" id="PTHR23512:SF3">
    <property type="entry name" value="MAJOR FACILITATOR SUPERFAMILY DOMAIN-CONTAINING PROTEIN 1"/>
    <property type="match status" value="1"/>
</dbReference>
<comment type="similarity">
    <text evidence="2">Belongs to the major facilitator superfamily.</text>
</comment>
<feature type="transmembrane region" description="Helical" evidence="8">
    <location>
        <begin position="100"/>
        <end position="121"/>
    </location>
</feature>